<feature type="region of interest" description="Disordered" evidence="6">
    <location>
        <begin position="387"/>
        <end position="412"/>
    </location>
</feature>
<dbReference type="Pfam" id="PF12634">
    <property type="entry name" value="Inp1"/>
    <property type="match status" value="1"/>
</dbReference>
<dbReference type="EMBL" id="NCSJ02000610">
    <property type="protein sequence ID" value="RFU23785.1"/>
    <property type="molecule type" value="Genomic_DNA"/>
</dbReference>
<evidence type="ECO:0000256" key="3">
    <source>
        <dbReference type="ARBA" id="ARBA00010707"/>
    </source>
</evidence>
<feature type="region of interest" description="Disordered" evidence="6">
    <location>
        <begin position="189"/>
        <end position="268"/>
    </location>
</feature>
<accession>A0A3E2GRK3</accession>
<feature type="region of interest" description="Disordered" evidence="6">
    <location>
        <begin position="1"/>
        <end position="21"/>
    </location>
</feature>
<feature type="non-terminal residue" evidence="7">
    <location>
        <position position="616"/>
    </location>
</feature>
<evidence type="ECO:0000256" key="2">
    <source>
        <dbReference type="ARBA" id="ARBA00004421"/>
    </source>
</evidence>
<keyword evidence="5" id="KW-0472">Membrane</keyword>
<feature type="compositionally biased region" description="Pro residues" evidence="6">
    <location>
        <begin position="394"/>
        <end position="403"/>
    </location>
</feature>
<sequence length="616" mass="67730">MTDARPTDYGGAGGPLQSSEAPPVVRQLLDRLLRILERHGDSIVKHPLLEILYTLPTARIVSFTTSIPNSGSSPVKDSPRREPEPGSLSWTSRFERTIAVGPLRIYKAPGSVAFLSCNSALRPILPKSQCWCVDESSSRFILQIRRPQYWRIEISNQSSEDEARSEQLKTVLESILLFEKTPCPFRRNFTVDLPEPPETPVRKRPWRPAVRQLPEPAANQLVLENAIDEESPTRGRESPFGPVKGGSNTATLSSTTPGFSKPQPDPLSQLDVLSVNISPPAKLSKSALSGSEDDVPSVDDASENPESEADLTPRNRVQQTLQVNLPDRELPGQTCFQQPGSRRVATVPILSLVTGSPSKETVDDRPKDLIGTDIVSTFSSSVDSFHSTMSWQTPLPPPSPPASPTTAYPYPHDNIVLPKRQCHNKDASERTVTPSSSRVWEVRSAKSTECLRSLSPQTPSMIQDFKDNEKSNPVVIPEPQRTLRHRATTITNSNRRTLSPLPAAVNLFSPPRRARHLQTARHLPTAIVQKTCEILLSPPSHLFHLMIRVASRIAAGEWRGFLSGPGEAFHWDVSEDEYVGGECIEDDFGVSLSSPPISRSGSVTHRSGGGGSWEVD</sequence>
<dbReference type="Proteomes" id="UP000258309">
    <property type="component" value="Unassembled WGS sequence"/>
</dbReference>
<dbReference type="InterPro" id="IPR024758">
    <property type="entry name" value="Inp1"/>
</dbReference>
<evidence type="ECO:0000313" key="8">
    <source>
        <dbReference type="Proteomes" id="UP000258309"/>
    </source>
</evidence>
<organism evidence="7 8">
    <name type="scientific">Scytalidium lignicola</name>
    <name type="common">Hyphomycete</name>
    <dbReference type="NCBI Taxonomy" id="5539"/>
    <lineage>
        <taxon>Eukaryota</taxon>
        <taxon>Fungi</taxon>
        <taxon>Dikarya</taxon>
        <taxon>Ascomycota</taxon>
        <taxon>Pezizomycotina</taxon>
        <taxon>Leotiomycetes</taxon>
        <taxon>Leotiomycetes incertae sedis</taxon>
        <taxon>Scytalidium</taxon>
    </lineage>
</organism>
<comment type="subcellular location">
    <subcellularLocation>
        <location evidence="2">Peroxisome membrane</location>
        <topology evidence="2">Peripheral membrane protein</topology>
    </subcellularLocation>
</comment>
<feature type="compositionally biased region" description="Gly residues" evidence="6">
    <location>
        <begin position="607"/>
        <end position="616"/>
    </location>
</feature>
<dbReference type="STRING" id="5539.A0A3E2GRK3"/>
<evidence type="ECO:0000313" key="7">
    <source>
        <dbReference type="EMBL" id="RFU23785.1"/>
    </source>
</evidence>
<gene>
    <name evidence="7" type="ORF">B7463_g12549</name>
</gene>
<dbReference type="AlphaFoldDB" id="A0A3E2GRK3"/>
<feature type="region of interest" description="Disordered" evidence="6">
    <location>
        <begin position="595"/>
        <end position="616"/>
    </location>
</feature>
<protein>
    <recommendedName>
        <fullName evidence="4">Inheritance of peroxisomes protein 1</fullName>
    </recommendedName>
</protein>
<comment type="caution">
    <text evidence="7">The sequence shown here is derived from an EMBL/GenBank/DDBJ whole genome shotgun (WGS) entry which is preliminary data.</text>
</comment>
<feature type="compositionally biased region" description="Polar residues" evidence="6">
    <location>
        <begin position="66"/>
        <end position="75"/>
    </location>
</feature>
<evidence type="ECO:0000256" key="1">
    <source>
        <dbReference type="ARBA" id="ARBA00003594"/>
    </source>
</evidence>
<dbReference type="GO" id="GO:0005780">
    <property type="term" value="C:extrinsic component of intraperoxisomal membrane"/>
    <property type="evidence" value="ECO:0007669"/>
    <property type="project" value="InterPro"/>
</dbReference>
<comment type="similarity">
    <text evidence="3">Belongs to the INP1 family.</text>
</comment>
<feature type="compositionally biased region" description="Polar residues" evidence="6">
    <location>
        <begin position="246"/>
        <end position="258"/>
    </location>
</feature>
<feature type="region of interest" description="Disordered" evidence="6">
    <location>
        <begin position="282"/>
        <end position="317"/>
    </location>
</feature>
<proteinExistence type="inferred from homology"/>
<feature type="compositionally biased region" description="Acidic residues" evidence="6">
    <location>
        <begin position="291"/>
        <end position="309"/>
    </location>
</feature>
<feature type="non-terminal residue" evidence="7">
    <location>
        <position position="1"/>
    </location>
</feature>
<name>A0A3E2GRK3_SCYLI</name>
<comment type="function">
    <text evidence="1">Required for peroxisome inheritance.</text>
</comment>
<dbReference type="GO" id="GO:0045033">
    <property type="term" value="P:peroxisome inheritance"/>
    <property type="evidence" value="ECO:0007669"/>
    <property type="project" value="InterPro"/>
</dbReference>
<evidence type="ECO:0000256" key="4">
    <source>
        <dbReference type="ARBA" id="ARBA00021397"/>
    </source>
</evidence>
<dbReference type="OMA" id="PMPCAWE"/>
<keyword evidence="8" id="KW-1185">Reference proteome</keyword>
<evidence type="ECO:0000256" key="6">
    <source>
        <dbReference type="SAM" id="MobiDB-lite"/>
    </source>
</evidence>
<dbReference type="OrthoDB" id="4097008at2759"/>
<feature type="region of interest" description="Disordered" evidence="6">
    <location>
        <begin position="66"/>
        <end position="88"/>
    </location>
</feature>
<evidence type="ECO:0000256" key="5">
    <source>
        <dbReference type="ARBA" id="ARBA00023136"/>
    </source>
</evidence>
<reference evidence="7 8" key="1">
    <citation type="submission" date="2018-05" db="EMBL/GenBank/DDBJ databases">
        <title>Draft genome sequence of Scytalidium lignicola DSM 105466, a ubiquitous saprotrophic fungus.</title>
        <authorList>
            <person name="Buettner E."/>
            <person name="Gebauer A.M."/>
            <person name="Hofrichter M."/>
            <person name="Liers C."/>
            <person name="Kellner H."/>
        </authorList>
    </citation>
    <scope>NUCLEOTIDE SEQUENCE [LARGE SCALE GENOMIC DNA]</scope>
    <source>
        <strain evidence="7 8">DSM 105466</strain>
    </source>
</reference>